<gene>
    <name evidence="1" type="ORF">DEBURN_LOCUS3669</name>
</gene>
<keyword evidence="2" id="KW-1185">Reference proteome</keyword>
<accession>A0A9N8WFJ8</accession>
<protein>
    <submittedName>
        <fullName evidence="1">9427_t:CDS:1</fullName>
    </submittedName>
</protein>
<proteinExistence type="predicted"/>
<dbReference type="AlphaFoldDB" id="A0A9N8WFJ8"/>
<dbReference type="OrthoDB" id="10446241at2759"/>
<name>A0A9N8WFJ8_9GLOM</name>
<evidence type="ECO:0000313" key="2">
    <source>
        <dbReference type="Proteomes" id="UP000789706"/>
    </source>
</evidence>
<comment type="caution">
    <text evidence="1">The sequence shown here is derived from an EMBL/GenBank/DDBJ whole genome shotgun (WGS) entry which is preliminary data.</text>
</comment>
<sequence length="46" mass="5241">MTESNLAIKYDNYVPLHFVTGITMLLSNAKRTLPDEQTITIPKYKA</sequence>
<dbReference type="Proteomes" id="UP000789706">
    <property type="component" value="Unassembled WGS sequence"/>
</dbReference>
<reference evidence="1" key="1">
    <citation type="submission" date="2021-06" db="EMBL/GenBank/DDBJ databases">
        <authorList>
            <person name="Kallberg Y."/>
            <person name="Tangrot J."/>
            <person name="Rosling A."/>
        </authorList>
    </citation>
    <scope>NUCLEOTIDE SEQUENCE</scope>
    <source>
        <strain evidence="1">AZ414A</strain>
    </source>
</reference>
<evidence type="ECO:0000313" key="1">
    <source>
        <dbReference type="EMBL" id="CAG8481136.1"/>
    </source>
</evidence>
<organism evidence="1 2">
    <name type="scientific">Diversispora eburnea</name>
    <dbReference type="NCBI Taxonomy" id="1213867"/>
    <lineage>
        <taxon>Eukaryota</taxon>
        <taxon>Fungi</taxon>
        <taxon>Fungi incertae sedis</taxon>
        <taxon>Mucoromycota</taxon>
        <taxon>Glomeromycotina</taxon>
        <taxon>Glomeromycetes</taxon>
        <taxon>Diversisporales</taxon>
        <taxon>Diversisporaceae</taxon>
        <taxon>Diversispora</taxon>
    </lineage>
</organism>
<dbReference type="EMBL" id="CAJVPK010000240">
    <property type="protein sequence ID" value="CAG8481136.1"/>
    <property type="molecule type" value="Genomic_DNA"/>
</dbReference>